<proteinExistence type="predicted"/>
<evidence type="ECO:0000313" key="5">
    <source>
        <dbReference type="EMBL" id="MBP2437512.1"/>
    </source>
</evidence>
<keyword evidence="1" id="KW-0805">Transcription regulation</keyword>
<gene>
    <name evidence="5" type="ORF">JOF34_002098</name>
</gene>
<dbReference type="Gene3D" id="3.40.50.2300">
    <property type="match status" value="2"/>
</dbReference>
<dbReference type="InterPro" id="IPR028082">
    <property type="entry name" value="Peripla_BP_I"/>
</dbReference>
<dbReference type="GO" id="GO:0003677">
    <property type="term" value="F:DNA binding"/>
    <property type="evidence" value="ECO:0007669"/>
    <property type="project" value="UniProtKB-KW"/>
</dbReference>
<keyword evidence="2 5" id="KW-0238">DNA-binding</keyword>
<reference evidence="5 6" key="1">
    <citation type="submission" date="2021-03" db="EMBL/GenBank/DDBJ databases">
        <title>Sequencing the genomes of 1000 actinobacteria strains.</title>
        <authorList>
            <person name="Klenk H.-P."/>
        </authorList>
    </citation>
    <scope>NUCLEOTIDE SEQUENCE [LARGE SCALE GENOMIC DNA]</scope>
    <source>
        <strain evidence="5 6">DSM 24221</strain>
    </source>
</reference>
<organism evidence="5 6">
    <name type="scientific">Microbacterium amylolyticum</name>
    <dbReference type="NCBI Taxonomy" id="936337"/>
    <lineage>
        <taxon>Bacteria</taxon>
        <taxon>Bacillati</taxon>
        <taxon>Actinomycetota</taxon>
        <taxon>Actinomycetes</taxon>
        <taxon>Micrococcales</taxon>
        <taxon>Microbacteriaceae</taxon>
        <taxon>Microbacterium</taxon>
    </lineage>
</organism>
<name>A0ABS4ZJP7_9MICO</name>
<keyword evidence="3" id="KW-0804">Transcription</keyword>
<evidence type="ECO:0000256" key="2">
    <source>
        <dbReference type="ARBA" id="ARBA00023125"/>
    </source>
</evidence>
<dbReference type="RefSeq" id="WP_338144004.1">
    <property type="nucleotide sequence ID" value="NZ_CP049253.1"/>
</dbReference>
<dbReference type="SUPFAM" id="SSF53822">
    <property type="entry name" value="Periplasmic binding protein-like I"/>
    <property type="match status" value="1"/>
</dbReference>
<sequence length="89" mass="9357">MAVAGLTAAMEKGVRVPRELSIIAWDDSVLCEHTFPRLTALRHDVLGFGAHVARRLFGLIDGAEAGSFGGEAAQLTVRSSTVAPPDRAA</sequence>
<evidence type="ECO:0000259" key="4">
    <source>
        <dbReference type="Pfam" id="PF13377"/>
    </source>
</evidence>
<comment type="caution">
    <text evidence="5">The sequence shown here is derived from an EMBL/GenBank/DDBJ whole genome shotgun (WGS) entry which is preliminary data.</text>
</comment>
<dbReference type="EMBL" id="JAGIOL010000001">
    <property type="protein sequence ID" value="MBP2437512.1"/>
    <property type="molecule type" value="Genomic_DNA"/>
</dbReference>
<dbReference type="Proteomes" id="UP001519362">
    <property type="component" value="Unassembled WGS sequence"/>
</dbReference>
<dbReference type="InterPro" id="IPR046335">
    <property type="entry name" value="LacI/GalR-like_sensor"/>
</dbReference>
<dbReference type="Pfam" id="PF13377">
    <property type="entry name" value="Peripla_BP_3"/>
    <property type="match status" value="1"/>
</dbReference>
<keyword evidence="6" id="KW-1185">Reference proteome</keyword>
<evidence type="ECO:0000256" key="3">
    <source>
        <dbReference type="ARBA" id="ARBA00023163"/>
    </source>
</evidence>
<feature type="domain" description="Transcriptional regulator LacI/GalR-like sensor" evidence="4">
    <location>
        <begin position="1"/>
        <end position="81"/>
    </location>
</feature>
<protein>
    <submittedName>
        <fullName evidence="5">DNA-binding LacI/PurR family transcriptional regulator</fullName>
    </submittedName>
</protein>
<accession>A0ABS4ZJP7</accession>
<evidence type="ECO:0000313" key="6">
    <source>
        <dbReference type="Proteomes" id="UP001519362"/>
    </source>
</evidence>
<evidence type="ECO:0000256" key="1">
    <source>
        <dbReference type="ARBA" id="ARBA00023015"/>
    </source>
</evidence>